<dbReference type="EMBL" id="FOWC01000002">
    <property type="protein sequence ID" value="SFO57564.1"/>
    <property type="molecule type" value="Genomic_DNA"/>
</dbReference>
<gene>
    <name evidence="2" type="ORF">SAMN05421854_102365</name>
</gene>
<dbReference type="SUPFAM" id="SSF51905">
    <property type="entry name" value="FAD/NAD(P)-binding domain"/>
    <property type="match status" value="1"/>
</dbReference>
<dbReference type="InterPro" id="IPR051704">
    <property type="entry name" value="FAD_aromatic-hydroxylase"/>
</dbReference>
<reference evidence="2 3" key="1">
    <citation type="submission" date="2016-10" db="EMBL/GenBank/DDBJ databases">
        <authorList>
            <person name="de Groot N.N."/>
        </authorList>
    </citation>
    <scope>NUCLEOTIDE SEQUENCE [LARGE SCALE GENOMIC DNA]</scope>
    <source>
        <strain evidence="2 3">DSM 44637</strain>
    </source>
</reference>
<name>A0A1I5IAE9_9PSEU</name>
<dbReference type="PANTHER" id="PTHR46865">
    <property type="entry name" value="OXIDOREDUCTASE-RELATED"/>
    <property type="match status" value="1"/>
</dbReference>
<organism evidence="2 3">
    <name type="scientific">Amycolatopsis rubida</name>
    <dbReference type="NCBI Taxonomy" id="112413"/>
    <lineage>
        <taxon>Bacteria</taxon>
        <taxon>Bacillati</taxon>
        <taxon>Actinomycetota</taxon>
        <taxon>Actinomycetes</taxon>
        <taxon>Pseudonocardiales</taxon>
        <taxon>Pseudonocardiaceae</taxon>
        <taxon>Amycolatopsis</taxon>
    </lineage>
</organism>
<dbReference type="AlphaFoldDB" id="A0A1I5IAE9"/>
<evidence type="ECO:0000313" key="2">
    <source>
        <dbReference type="EMBL" id="SFO57564.1"/>
    </source>
</evidence>
<dbReference type="InterPro" id="IPR002938">
    <property type="entry name" value="FAD-bd"/>
</dbReference>
<protein>
    <submittedName>
        <fullName evidence="2">2-polyprenyl-6-methoxyphenol hydroxylase</fullName>
    </submittedName>
</protein>
<proteinExistence type="predicted"/>
<dbReference type="Gene3D" id="3.50.50.60">
    <property type="entry name" value="FAD/NAD(P)-binding domain"/>
    <property type="match status" value="1"/>
</dbReference>
<dbReference type="STRING" id="112413.SAMN05421854_102365"/>
<dbReference type="Pfam" id="PF01494">
    <property type="entry name" value="FAD_binding_3"/>
    <property type="match status" value="1"/>
</dbReference>
<accession>A0A1I5IAE9</accession>
<dbReference type="PANTHER" id="PTHR46865:SF2">
    <property type="entry name" value="MONOOXYGENASE"/>
    <property type="match status" value="1"/>
</dbReference>
<dbReference type="RefSeq" id="WP_093572979.1">
    <property type="nucleotide sequence ID" value="NZ_FOWC01000002.1"/>
</dbReference>
<evidence type="ECO:0000313" key="3">
    <source>
        <dbReference type="Proteomes" id="UP000199137"/>
    </source>
</evidence>
<dbReference type="Proteomes" id="UP000199137">
    <property type="component" value="Unassembled WGS sequence"/>
</dbReference>
<feature type="domain" description="FAD-binding" evidence="1">
    <location>
        <begin position="5"/>
        <end position="314"/>
    </location>
</feature>
<dbReference type="OrthoDB" id="3356051at2"/>
<dbReference type="PRINTS" id="PR00420">
    <property type="entry name" value="RNGMNOXGNASE"/>
</dbReference>
<dbReference type="InterPro" id="IPR036188">
    <property type="entry name" value="FAD/NAD-bd_sf"/>
</dbReference>
<dbReference type="GO" id="GO:0071949">
    <property type="term" value="F:FAD binding"/>
    <property type="evidence" value="ECO:0007669"/>
    <property type="project" value="InterPro"/>
</dbReference>
<dbReference type="Gene3D" id="3.30.9.10">
    <property type="entry name" value="D-Amino Acid Oxidase, subunit A, domain 2"/>
    <property type="match status" value="1"/>
</dbReference>
<sequence>MTSKTVLVSGASVAGPSAAYWLHRYGYSVTVVEAAPRLRPGGQAVDFRGEQMKLVEAMGLLDDLREHETALREQVQLDPAGQPAFTLPSGFTNGELEVLRGDLARVLYDHTKDYTEYVFGDRVTSLAETSDGVDVTFRHGAPRRFDLVAGADGIHSGVRTAAFGPEAKFRTDLGYHVAGFTAPNHLRLDRAGLLYNEPGLGAIVTSHRDPETVTVGLTFRGDTDGYGRPGLARQKDIVTEVFANAGWELPQLLTAVADAPDLYFDTVGQIKLDSWSRGRIVLLGDAAWCAGPGGSGTGLAMMGAQVLAGELAAAGGDHVTAFARYEQRLRKPARVGQRNGAGSGGFLVPATEEKLRKRNRMYRSLTGPLGRRVFEYMGSRAANSVKFREYPQPRVQALP</sequence>
<evidence type="ECO:0000259" key="1">
    <source>
        <dbReference type="Pfam" id="PF01494"/>
    </source>
</evidence>